<dbReference type="EMBL" id="JABXIY010000042">
    <property type="protein sequence ID" value="NVK98164.1"/>
    <property type="molecule type" value="Genomic_DNA"/>
</dbReference>
<dbReference type="AlphaFoldDB" id="A0A850LJ98"/>
<dbReference type="RefSeq" id="WP_030003235.1">
    <property type="nucleotide sequence ID" value="NZ_CP076685.1"/>
</dbReference>
<accession>A0A850LJ98</accession>
<name>A0A850LJ98_9RHOB</name>
<dbReference type="Proteomes" id="UP000565723">
    <property type="component" value="Unassembled WGS sequence"/>
</dbReference>
<gene>
    <name evidence="1" type="ORF">HW564_14660</name>
</gene>
<proteinExistence type="predicted"/>
<evidence type="ECO:0000313" key="2">
    <source>
        <dbReference type="Proteomes" id="UP000565723"/>
    </source>
</evidence>
<comment type="caution">
    <text evidence="1">The sequence shown here is derived from an EMBL/GenBank/DDBJ whole genome shotgun (WGS) entry which is preliminary data.</text>
</comment>
<organism evidence="1 2">
    <name type="scientific">Ruegeria pomeroyi</name>
    <dbReference type="NCBI Taxonomy" id="89184"/>
    <lineage>
        <taxon>Bacteria</taxon>
        <taxon>Pseudomonadati</taxon>
        <taxon>Pseudomonadota</taxon>
        <taxon>Alphaproteobacteria</taxon>
        <taxon>Rhodobacterales</taxon>
        <taxon>Roseobacteraceae</taxon>
        <taxon>Ruegeria</taxon>
    </lineage>
</organism>
<reference evidence="1 2" key="1">
    <citation type="journal article" date="2020" name="Proc. Natl. Acad. Sci. U.S.A.">
        <title>Ecological drivers of bacterial community assembly in synthetic phycospheres.</title>
        <authorList>
            <person name="Fu H."/>
            <person name="Uchimiya M."/>
            <person name="Gore J."/>
            <person name="Moran M.A."/>
        </authorList>
    </citation>
    <scope>NUCLEOTIDE SEQUENCE [LARGE SCALE GENOMIC DNA]</scope>
    <source>
        <strain evidence="1">HF-Din03</strain>
    </source>
</reference>
<evidence type="ECO:0000313" key="1">
    <source>
        <dbReference type="EMBL" id="NVK98164.1"/>
    </source>
</evidence>
<sequence>MTKKSLEKYEAEERLKSLFLETRLGLELDDFMEELVPADDPWWGAHEGLDLEDKASENSPIALPWRNRLSSGIVTVSDWAGLAIRNLALGFGHVGTTKQVLSATIAAATKAPADYRSWKQGDIWLTLSVAKTKPFLVTLHIDEGPVLKIIRMIWVDMVSIESDPLQPPVLRSFDVTPTSDERTFTVVSRAAEVGRRLSAILAAEKKGTHDARLLLPFVEWD</sequence>
<protein>
    <submittedName>
        <fullName evidence="1">Uncharacterized protein</fullName>
    </submittedName>
</protein>